<evidence type="ECO:0000256" key="1">
    <source>
        <dbReference type="ARBA" id="ARBA00022737"/>
    </source>
</evidence>
<proteinExistence type="predicted"/>
<keyword evidence="1" id="KW-0677">Repeat</keyword>
<feature type="compositionally biased region" description="Basic and acidic residues" evidence="3">
    <location>
        <begin position="225"/>
        <end position="234"/>
    </location>
</feature>
<protein>
    <submittedName>
        <fullName evidence="4">Uncharacterized protein</fullName>
    </submittedName>
</protein>
<reference evidence="5" key="1">
    <citation type="journal article" date="2014" name="BMC Genomics">
        <title>Genome characteristics reveal the impact of lichenization on lichen-forming fungus Endocarpon pusillum Hedwig (Verrucariales, Ascomycota).</title>
        <authorList>
            <person name="Wang Y.-Y."/>
            <person name="Liu B."/>
            <person name="Zhang X.-Y."/>
            <person name="Zhou Q.-M."/>
            <person name="Zhang T."/>
            <person name="Li H."/>
            <person name="Yu Y.-F."/>
            <person name="Zhang X.-L."/>
            <person name="Hao X.-Y."/>
            <person name="Wang M."/>
            <person name="Wang L."/>
            <person name="Wei J.-C."/>
        </authorList>
    </citation>
    <scope>NUCLEOTIDE SEQUENCE [LARGE SCALE GENOMIC DNA]</scope>
    <source>
        <strain evidence="5">Z07020 / HMAS-L-300199</strain>
    </source>
</reference>
<dbReference type="OMA" id="FFVHAGC"/>
<dbReference type="SUPFAM" id="SSF117281">
    <property type="entry name" value="Kelch motif"/>
    <property type="match status" value="1"/>
</dbReference>
<keyword evidence="5" id="KW-1185">Reference proteome</keyword>
<keyword evidence="2" id="KW-0408">Iron</keyword>
<dbReference type="PANTHER" id="PTHR47435:SF4">
    <property type="entry name" value="KELCH REPEAT PROTEIN (AFU_ORTHOLOGUE AFUA_5G12780)"/>
    <property type="match status" value="1"/>
</dbReference>
<dbReference type="eggNOG" id="ENOG502SRUR">
    <property type="taxonomic scope" value="Eukaryota"/>
</dbReference>
<dbReference type="OrthoDB" id="10250130at2759"/>
<feature type="compositionally biased region" description="Acidic residues" evidence="3">
    <location>
        <begin position="126"/>
        <end position="135"/>
    </location>
</feature>
<feature type="region of interest" description="Disordered" evidence="3">
    <location>
        <begin position="213"/>
        <end position="234"/>
    </location>
</feature>
<dbReference type="RefSeq" id="XP_007785986.1">
    <property type="nucleotide sequence ID" value="XM_007787796.1"/>
</dbReference>
<accession>U1I3X4</accession>
<name>U1I3X4_ENDPU</name>
<organism evidence="4 5">
    <name type="scientific">Endocarpon pusillum (strain Z07020 / HMAS-L-300199)</name>
    <name type="common">Lichen-forming fungus</name>
    <dbReference type="NCBI Taxonomy" id="1263415"/>
    <lineage>
        <taxon>Eukaryota</taxon>
        <taxon>Fungi</taxon>
        <taxon>Dikarya</taxon>
        <taxon>Ascomycota</taxon>
        <taxon>Pezizomycotina</taxon>
        <taxon>Eurotiomycetes</taxon>
        <taxon>Chaetothyriomycetidae</taxon>
        <taxon>Verrucariales</taxon>
        <taxon>Verrucariaceae</taxon>
        <taxon>Endocarpon</taxon>
    </lineage>
</organism>
<dbReference type="GeneID" id="19237367"/>
<evidence type="ECO:0000256" key="2">
    <source>
        <dbReference type="ARBA" id="ARBA00023004"/>
    </source>
</evidence>
<dbReference type="InterPro" id="IPR015915">
    <property type="entry name" value="Kelch-typ_b-propeller"/>
</dbReference>
<dbReference type="Gene3D" id="2.120.10.80">
    <property type="entry name" value="Kelch-type beta propeller"/>
    <property type="match status" value="2"/>
</dbReference>
<feature type="region of interest" description="Disordered" evidence="3">
    <location>
        <begin position="101"/>
        <end position="143"/>
    </location>
</feature>
<sequence length="518" mass="55488">MDPGIVAAAYAVETAVEGAAVGALAIAQSTVPLKARFYRLPSPSPALTRSSHTLNVIKGRGYIFGGDGEGVGKGGDNAMHVLTLPTDLVLKDTDYQKIPAVARPSKAAHNAESEAEKESAGKAQSGDEEEEDDGNNESVPAARAGHTASVIGNRIYIFGGRPAGSSDADAPPNAPLEENGKVYVFEATEKTWRVLVPNEMGCSNGVPQPRNYASSSSTIHPLPIRTEEGTGRGKDELMTDEAKLRLVARRQGEDLTATDDQQSEGYGTLFLHGGYDAEGKLLRDAWAFDVASRIWSRWADVPNSDGDDGDGNICCIESKLWRCGDDFGKVAHLDIVRDEFDDISGKGELGVSPKTGEWTVHIFGVKPGQEKLEKQVEEKMGGKPTNTASLFPARRKRSGFLPVTTGQGREYLLLFMGEKGPQEVLDDIWSFQIPSEKKSAAAFKDTIRTMIGKGTGVEQWAKSEIVESDKEEGMLDYPRGLSRFGSSPAGDAVGDVMIWGGIGPEGAVSADGWILTLE</sequence>
<dbReference type="EMBL" id="KE720721">
    <property type="protein sequence ID" value="ERF76774.1"/>
    <property type="molecule type" value="Genomic_DNA"/>
</dbReference>
<evidence type="ECO:0000256" key="3">
    <source>
        <dbReference type="SAM" id="MobiDB-lite"/>
    </source>
</evidence>
<evidence type="ECO:0000313" key="5">
    <source>
        <dbReference type="Proteomes" id="UP000019373"/>
    </source>
</evidence>
<dbReference type="PANTHER" id="PTHR47435">
    <property type="entry name" value="KELCH REPEAT PROTEIN (AFU_ORTHOLOGUE AFUA_5G12780)"/>
    <property type="match status" value="1"/>
</dbReference>
<evidence type="ECO:0000313" key="4">
    <source>
        <dbReference type="EMBL" id="ERF76774.1"/>
    </source>
</evidence>
<dbReference type="Proteomes" id="UP000019373">
    <property type="component" value="Unassembled WGS sequence"/>
</dbReference>
<dbReference type="HOGENOM" id="CLU_540823_0_0_1"/>
<feature type="compositionally biased region" description="Basic and acidic residues" evidence="3">
    <location>
        <begin position="109"/>
        <end position="120"/>
    </location>
</feature>
<dbReference type="AlphaFoldDB" id="U1I3X4"/>
<gene>
    <name evidence="4" type="ORF">EPUS_02313</name>
</gene>
<dbReference type="GO" id="GO:0019760">
    <property type="term" value="P:glucosinolate metabolic process"/>
    <property type="evidence" value="ECO:0007669"/>
    <property type="project" value="UniProtKB-ARBA"/>
</dbReference>